<feature type="chain" id="PRO_5022105468" description="DUF1573 domain-containing protein" evidence="1">
    <location>
        <begin position="20"/>
        <end position="251"/>
    </location>
</feature>
<dbReference type="PANTHER" id="PTHR37833:SF1">
    <property type="entry name" value="SIGNAL PEPTIDE PROTEIN"/>
    <property type="match status" value="1"/>
</dbReference>
<keyword evidence="1" id="KW-0732">Signal</keyword>
<accession>A0A517XZ10</accession>
<dbReference type="PANTHER" id="PTHR37833">
    <property type="entry name" value="LIPOPROTEIN-RELATED"/>
    <property type="match status" value="1"/>
</dbReference>
<dbReference type="Pfam" id="PF07610">
    <property type="entry name" value="DUF1573"/>
    <property type="match status" value="1"/>
</dbReference>
<evidence type="ECO:0000313" key="2">
    <source>
        <dbReference type="EMBL" id="QDU22742.1"/>
    </source>
</evidence>
<gene>
    <name evidence="2" type="ORF">ETAA1_47280</name>
</gene>
<sequence precursor="true">MLRFALAAVGVALSLGSAAANPAALFAEKVKDFGPTPRGPVVTHYFRFTNTTNQTLTLGQPRVSCGCVSASVSQFTVAPGQSAAIIAQMNTTRAGPANVTKSVTVYVPFVSPSATEVSLRVQAVIRDDLILSPDTINLGTVRKGQAHNGQTKVTFTSDPGWQVSEVTSTGAFVKAEAKLESRQGSMVTYAVTVTLDKDCPAGFWAADLYLKTSNPGVASVRVPVLVTVTPPVTVSPAAAQTGEEPATTARP</sequence>
<dbReference type="Proteomes" id="UP000319576">
    <property type="component" value="Chromosome"/>
</dbReference>
<dbReference type="RefSeq" id="WP_145242727.1">
    <property type="nucleotide sequence ID" value="NZ_CP036273.1"/>
</dbReference>
<dbReference type="InterPro" id="IPR011467">
    <property type="entry name" value="DUF1573"/>
</dbReference>
<dbReference type="AlphaFoldDB" id="A0A517XZ10"/>
<dbReference type="EMBL" id="CP036273">
    <property type="protein sequence ID" value="QDU22742.1"/>
    <property type="molecule type" value="Genomic_DNA"/>
</dbReference>
<organism evidence="2 3">
    <name type="scientific">Urbifossiella limnaea</name>
    <dbReference type="NCBI Taxonomy" id="2528023"/>
    <lineage>
        <taxon>Bacteria</taxon>
        <taxon>Pseudomonadati</taxon>
        <taxon>Planctomycetota</taxon>
        <taxon>Planctomycetia</taxon>
        <taxon>Gemmatales</taxon>
        <taxon>Gemmataceae</taxon>
        <taxon>Urbifossiella</taxon>
    </lineage>
</organism>
<protein>
    <recommendedName>
        <fullName evidence="4">DUF1573 domain-containing protein</fullName>
    </recommendedName>
</protein>
<name>A0A517XZ10_9BACT</name>
<evidence type="ECO:0000313" key="3">
    <source>
        <dbReference type="Proteomes" id="UP000319576"/>
    </source>
</evidence>
<keyword evidence="3" id="KW-1185">Reference proteome</keyword>
<dbReference type="Gene3D" id="2.60.40.10">
    <property type="entry name" value="Immunoglobulins"/>
    <property type="match status" value="1"/>
</dbReference>
<evidence type="ECO:0008006" key="4">
    <source>
        <dbReference type="Google" id="ProtNLM"/>
    </source>
</evidence>
<reference evidence="2 3" key="1">
    <citation type="submission" date="2019-02" db="EMBL/GenBank/DDBJ databases">
        <title>Deep-cultivation of Planctomycetes and their phenomic and genomic characterization uncovers novel biology.</title>
        <authorList>
            <person name="Wiegand S."/>
            <person name="Jogler M."/>
            <person name="Boedeker C."/>
            <person name="Pinto D."/>
            <person name="Vollmers J."/>
            <person name="Rivas-Marin E."/>
            <person name="Kohn T."/>
            <person name="Peeters S.H."/>
            <person name="Heuer A."/>
            <person name="Rast P."/>
            <person name="Oberbeckmann S."/>
            <person name="Bunk B."/>
            <person name="Jeske O."/>
            <person name="Meyerdierks A."/>
            <person name="Storesund J.E."/>
            <person name="Kallscheuer N."/>
            <person name="Luecker S."/>
            <person name="Lage O.M."/>
            <person name="Pohl T."/>
            <person name="Merkel B.J."/>
            <person name="Hornburger P."/>
            <person name="Mueller R.-W."/>
            <person name="Bruemmer F."/>
            <person name="Labrenz M."/>
            <person name="Spormann A.M."/>
            <person name="Op den Camp H."/>
            <person name="Overmann J."/>
            <person name="Amann R."/>
            <person name="Jetten M.S.M."/>
            <person name="Mascher T."/>
            <person name="Medema M.H."/>
            <person name="Devos D.P."/>
            <person name="Kaster A.-K."/>
            <person name="Ovreas L."/>
            <person name="Rohde M."/>
            <person name="Galperin M.Y."/>
            <person name="Jogler C."/>
        </authorList>
    </citation>
    <scope>NUCLEOTIDE SEQUENCE [LARGE SCALE GENOMIC DNA]</scope>
    <source>
        <strain evidence="2 3">ETA_A1</strain>
    </source>
</reference>
<dbReference type="OrthoDB" id="273711at2"/>
<feature type="signal peptide" evidence="1">
    <location>
        <begin position="1"/>
        <end position="19"/>
    </location>
</feature>
<dbReference type="KEGG" id="uli:ETAA1_47280"/>
<evidence type="ECO:0000256" key="1">
    <source>
        <dbReference type="SAM" id="SignalP"/>
    </source>
</evidence>
<proteinExistence type="predicted"/>
<dbReference type="InterPro" id="IPR013783">
    <property type="entry name" value="Ig-like_fold"/>
</dbReference>